<sequence length="471" mass="50234">MTDTEQSSQQFRIERDTMGEVQVPVDALWRAQTQRAVENFPISGRGLERAQIRALGLLKSACARVNKDLGLLDPDKADAIVVAADAIAAGEYDDQFPIDVFQTGSGTSSNMNTNEVIASLASKAGVTVHPNDDVNMSQSSNDTFPTATHVAATEATVKDLIPALEHLHGALDEKAKEWRTVVKSGRTHLMDAVPVTLGQEFGGYARQIEAGIERLRATLPRLGELPIGGTAVGTGLNAPADFGPRVVAVLVETTGLEELQRARDSFEAQAARDALVEVSGALRTVAVSLTKIANDIRWMGSGPLTGLAEIQLPDLQPGSSIMPGKVNPVLPEAVTQVAAQVVGNDATVAWSGAGGAFELNVYIPVMARNVLESIRLLANVSRLFADRCITGLVANVEHLRTLAESSPSIVTPLNSAIGYEEAAAVAKEALKEKKTIRQAVVDRGLVGDRLSEEELDRRLDVLAMTRVDERS</sequence>
<dbReference type="Gene3D" id="1.10.40.30">
    <property type="entry name" value="Fumarase/aspartase (C-terminal domain)"/>
    <property type="match status" value="1"/>
</dbReference>
<dbReference type="AlphaFoldDB" id="A0A0V9UM79"/>
<reference evidence="8 9" key="2">
    <citation type="journal article" date="2016" name="Genome Announc.">
        <title>Draft Genome Sequence of a Versatile Hydrocarbon-Degrading Bacterium, Rhodococcus pyridinivorans Strain KG-16, Collected from Oil Fields in India.</title>
        <authorList>
            <person name="Aggarwal R.K."/>
            <person name="Dawar C."/>
            <person name="Phanindranath R."/>
            <person name="Mutnuri L."/>
            <person name="Dayal A.M."/>
        </authorList>
    </citation>
    <scope>NUCLEOTIDE SEQUENCE [LARGE SCALE GENOMIC DNA]</scope>
    <source>
        <strain evidence="8 9">KG-16</strain>
    </source>
</reference>
<dbReference type="FunFam" id="1.20.200.10:FF:000001">
    <property type="entry name" value="Fumarate hydratase, mitochondrial"/>
    <property type="match status" value="1"/>
</dbReference>
<evidence type="ECO:0000256" key="5">
    <source>
        <dbReference type="HAMAP-Rule" id="MF_00743"/>
    </source>
</evidence>
<dbReference type="Gene3D" id="1.20.200.10">
    <property type="entry name" value="Fumarase/aspartase (Central domain)"/>
    <property type="match status" value="1"/>
</dbReference>
<name>A0A0V9UM79_9NOCA</name>
<dbReference type="Proteomes" id="UP000053060">
    <property type="component" value="Unassembled WGS sequence"/>
</dbReference>
<dbReference type="InterPro" id="IPR018951">
    <property type="entry name" value="Fumarase_C_C"/>
</dbReference>
<evidence type="ECO:0000256" key="3">
    <source>
        <dbReference type="ARBA" id="ARBA00022532"/>
    </source>
</evidence>
<evidence type="ECO:0000256" key="4">
    <source>
        <dbReference type="ARBA" id="ARBA00023239"/>
    </source>
</evidence>
<dbReference type="GO" id="GO:0006099">
    <property type="term" value="P:tricarboxylic acid cycle"/>
    <property type="evidence" value="ECO:0007669"/>
    <property type="project" value="UniProtKB-UniRule"/>
</dbReference>
<comment type="subcellular location">
    <subcellularLocation>
        <location evidence="5">Cytoplasm</location>
    </subcellularLocation>
</comment>
<dbReference type="InterPro" id="IPR008948">
    <property type="entry name" value="L-Aspartase-like"/>
</dbReference>
<feature type="site" description="Important for catalytic activity" evidence="5">
    <location>
        <position position="332"/>
    </location>
</feature>
<feature type="binding site" description="in site B" evidence="5">
    <location>
        <begin position="129"/>
        <end position="132"/>
    </location>
    <ligand>
        <name>substrate</name>
    </ligand>
</feature>
<dbReference type="InterPro" id="IPR000362">
    <property type="entry name" value="Fumarate_lyase_fam"/>
</dbReference>
<dbReference type="PATRIC" id="fig|1441730.3.peg.2205"/>
<dbReference type="GO" id="GO:0005737">
    <property type="term" value="C:cytoplasm"/>
    <property type="evidence" value="ECO:0007669"/>
    <property type="project" value="UniProtKB-SubCell"/>
</dbReference>
<dbReference type="EC" id="4.2.1.2" evidence="5"/>
<dbReference type="RefSeq" id="WP_060651869.1">
    <property type="nucleotide sequence ID" value="NZ_AZXY01000004.1"/>
</dbReference>
<feature type="binding site" evidence="5">
    <location>
        <begin position="325"/>
        <end position="327"/>
    </location>
    <ligand>
        <name>substrate</name>
    </ligand>
</feature>
<dbReference type="PANTHER" id="PTHR11444:SF22">
    <property type="entry name" value="FUMARATE HYDRATASE CLASS II"/>
    <property type="match status" value="1"/>
</dbReference>
<comment type="pathway">
    <text evidence="5">Carbohydrate metabolism; tricarboxylic acid cycle; (S)-malate from fumarate: step 1/1.</text>
</comment>
<comment type="catalytic activity">
    <reaction evidence="5">
        <text>(S)-malate = fumarate + H2O</text>
        <dbReference type="Rhea" id="RHEA:12460"/>
        <dbReference type="ChEBI" id="CHEBI:15377"/>
        <dbReference type="ChEBI" id="CHEBI:15589"/>
        <dbReference type="ChEBI" id="CHEBI:29806"/>
        <dbReference type="EC" id="4.2.1.2"/>
    </reaction>
</comment>
<dbReference type="Pfam" id="PF10415">
    <property type="entry name" value="FumaraseC_C"/>
    <property type="match status" value="1"/>
</dbReference>
<dbReference type="PRINTS" id="PR00149">
    <property type="entry name" value="FUMRATELYASE"/>
</dbReference>
<evidence type="ECO:0000313" key="9">
    <source>
        <dbReference type="Proteomes" id="UP000053060"/>
    </source>
</evidence>
<feature type="active site" evidence="5">
    <location>
        <position position="319"/>
    </location>
</feature>
<dbReference type="Gene3D" id="1.10.275.10">
    <property type="entry name" value="Fumarase/aspartase (N-terminal domain)"/>
    <property type="match status" value="1"/>
</dbReference>
<feature type="binding site" evidence="5">
    <location>
        <begin position="105"/>
        <end position="107"/>
    </location>
    <ligand>
        <name>substrate</name>
    </ligand>
</feature>
<dbReference type="InterPro" id="IPR020557">
    <property type="entry name" value="Fumarate_lyase_CS"/>
</dbReference>
<comment type="similarity">
    <text evidence="1 5">Belongs to the class-II fumarase/aspartase family. Fumarase subfamily.</text>
</comment>
<dbReference type="UniPathway" id="UPA00223">
    <property type="reaction ID" value="UER01007"/>
</dbReference>
<comment type="subunit">
    <text evidence="5">Homotetramer.</text>
</comment>
<feature type="domain" description="Fumarase C C-terminal" evidence="7">
    <location>
        <begin position="409"/>
        <end position="466"/>
    </location>
</feature>
<dbReference type="FunFam" id="1.10.275.10:FF:000001">
    <property type="entry name" value="Fumarate hydratase, mitochondrial"/>
    <property type="match status" value="1"/>
</dbReference>
<dbReference type="InterPro" id="IPR005677">
    <property type="entry name" value="Fum_hydII"/>
</dbReference>
<dbReference type="InterPro" id="IPR024083">
    <property type="entry name" value="Fumarase/histidase_N"/>
</dbReference>
<dbReference type="Pfam" id="PF00206">
    <property type="entry name" value="Lyase_1"/>
    <property type="match status" value="1"/>
</dbReference>
<proteinExistence type="inferred from homology"/>
<dbReference type="HAMAP" id="MF_00743">
    <property type="entry name" value="FumaraseC"/>
    <property type="match status" value="1"/>
</dbReference>
<feature type="active site" description="Proton donor/acceptor" evidence="5">
    <location>
        <position position="188"/>
    </location>
</feature>
<accession>A0A0V9UM79</accession>
<reference evidence="9" key="1">
    <citation type="submission" date="2015-01" db="EMBL/GenBank/DDBJ databases">
        <title>Draft genome sequence of Rhodococcus pyridinivorans strain KG-16, a hydrocarbon-degrading bacterium.</title>
        <authorList>
            <person name="Aggarwal R.K."/>
            <person name="Dawar C."/>
        </authorList>
    </citation>
    <scope>NUCLEOTIDE SEQUENCE [LARGE SCALE GENOMIC DNA]</scope>
    <source>
        <strain evidence="9">KG-16</strain>
    </source>
</reference>
<evidence type="ECO:0000256" key="1">
    <source>
        <dbReference type="ARBA" id="ARBA00009084"/>
    </source>
</evidence>
<dbReference type="GO" id="GO:0004333">
    <property type="term" value="F:fumarate hydratase activity"/>
    <property type="evidence" value="ECO:0007669"/>
    <property type="project" value="UniProtKB-UniRule"/>
</dbReference>
<dbReference type="EMBL" id="AZXY01000004">
    <property type="protein sequence ID" value="KSZ59110.1"/>
    <property type="molecule type" value="Genomic_DNA"/>
</dbReference>
<dbReference type="PROSITE" id="PS00163">
    <property type="entry name" value="FUMARATE_LYASES"/>
    <property type="match status" value="1"/>
</dbReference>
<feature type="binding site" evidence="5">
    <location>
        <begin position="139"/>
        <end position="141"/>
    </location>
    <ligand>
        <name>substrate</name>
    </ligand>
</feature>
<evidence type="ECO:0000259" key="6">
    <source>
        <dbReference type="Pfam" id="PF00206"/>
    </source>
</evidence>
<evidence type="ECO:0000256" key="2">
    <source>
        <dbReference type="ARBA" id="ARBA00022490"/>
    </source>
</evidence>
<keyword evidence="3 5" id="KW-0816">Tricarboxylic acid cycle</keyword>
<dbReference type="NCBIfam" id="NF008909">
    <property type="entry name" value="PRK12273.1"/>
    <property type="match status" value="1"/>
</dbReference>
<evidence type="ECO:0000313" key="8">
    <source>
        <dbReference type="EMBL" id="KSZ59110.1"/>
    </source>
</evidence>
<comment type="miscellaneous">
    <text evidence="5">There are 2 substrate-binding sites: the catalytic A site, and the non-catalytic B site that may play a role in the transfer of substrate or product between the active site and the solvent. Alternatively, the B site may bind allosteric effectors.</text>
</comment>
<comment type="function">
    <text evidence="5">Involved in the TCA cycle. Catalyzes the stereospecific interconversion of fumarate to L-malate.</text>
</comment>
<gene>
    <name evidence="8" type="primary">aspA</name>
    <name evidence="5" type="synonym">fumC</name>
    <name evidence="8" type="ORF">Z045_10595</name>
</gene>
<feature type="binding site" evidence="5">
    <location>
        <position position="187"/>
    </location>
    <ligand>
        <name>substrate</name>
    </ligand>
</feature>
<dbReference type="InterPro" id="IPR022761">
    <property type="entry name" value="Fumarate_lyase_N"/>
</dbReference>
<dbReference type="GO" id="GO:0006106">
    <property type="term" value="P:fumarate metabolic process"/>
    <property type="evidence" value="ECO:0007669"/>
    <property type="project" value="InterPro"/>
</dbReference>
<dbReference type="PANTHER" id="PTHR11444">
    <property type="entry name" value="ASPARTATEAMMONIA/ARGININOSUCCINATE/ADENYLOSUCCINATE LYASE"/>
    <property type="match status" value="1"/>
</dbReference>
<dbReference type="CDD" id="cd01362">
    <property type="entry name" value="Fumarase_classII"/>
    <property type="match status" value="1"/>
</dbReference>
<comment type="caution">
    <text evidence="8">The sequence shown here is derived from an EMBL/GenBank/DDBJ whole genome shotgun (WGS) entry which is preliminary data.</text>
</comment>
<protein>
    <recommendedName>
        <fullName evidence="5">Fumarate hydratase class II</fullName>
        <shortName evidence="5">Fumarase C</shortName>
        <ecNumber evidence="5">4.2.1.2</ecNumber>
    </recommendedName>
    <alternativeName>
        <fullName evidence="5">Aerobic fumarase</fullName>
    </alternativeName>
    <alternativeName>
        <fullName evidence="5">Iron-independent fumarase</fullName>
    </alternativeName>
</protein>
<keyword evidence="4 5" id="KW-0456">Lyase</keyword>
<feature type="domain" description="Fumarate lyase N-terminal" evidence="6">
    <location>
        <begin position="19"/>
        <end position="343"/>
    </location>
</feature>
<organism evidence="8 9">
    <name type="scientific">Rhodococcus pyridinivorans KG-16</name>
    <dbReference type="NCBI Taxonomy" id="1441730"/>
    <lineage>
        <taxon>Bacteria</taxon>
        <taxon>Bacillati</taxon>
        <taxon>Actinomycetota</taxon>
        <taxon>Actinomycetes</taxon>
        <taxon>Mycobacteriales</taxon>
        <taxon>Nocardiaceae</taxon>
        <taxon>Rhodococcus</taxon>
    </lineage>
</organism>
<feature type="binding site" evidence="5">
    <location>
        <position position="320"/>
    </location>
    <ligand>
        <name>substrate</name>
    </ligand>
</feature>
<keyword evidence="2 5" id="KW-0963">Cytoplasm</keyword>
<dbReference type="SUPFAM" id="SSF48557">
    <property type="entry name" value="L-aspartase-like"/>
    <property type="match status" value="1"/>
</dbReference>
<evidence type="ECO:0000259" key="7">
    <source>
        <dbReference type="Pfam" id="PF10415"/>
    </source>
</evidence>